<dbReference type="GO" id="GO:0003676">
    <property type="term" value="F:nucleic acid binding"/>
    <property type="evidence" value="ECO:0007669"/>
    <property type="project" value="InterPro"/>
</dbReference>
<dbReference type="STRING" id="407821.A0A087V0Z9"/>
<reference evidence="1 2" key="1">
    <citation type="submission" date="2013-11" db="EMBL/GenBank/DDBJ databases">
        <title>Genome sequencing of Stegodyphus mimosarum.</title>
        <authorList>
            <person name="Bechsgaard J."/>
        </authorList>
    </citation>
    <scope>NUCLEOTIDE SEQUENCE [LARGE SCALE GENOMIC DNA]</scope>
</reference>
<name>A0A087V0Z9_STEMI</name>
<dbReference type="Proteomes" id="UP000054359">
    <property type="component" value="Unassembled WGS sequence"/>
</dbReference>
<dbReference type="InterPro" id="IPR036875">
    <property type="entry name" value="Znf_CCHC_sf"/>
</dbReference>
<gene>
    <name evidence="1" type="ORF">X975_21846</name>
</gene>
<dbReference type="SUPFAM" id="SSF57756">
    <property type="entry name" value="Retrovirus zinc finger-like domains"/>
    <property type="match status" value="1"/>
</dbReference>
<protein>
    <recommendedName>
        <fullName evidence="3">CCHC-type domain-containing protein</fullName>
    </recommendedName>
</protein>
<keyword evidence="2" id="KW-1185">Reference proteome</keyword>
<evidence type="ECO:0008006" key="3">
    <source>
        <dbReference type="Google" id="ProtNLM"/>
    </source>
</evidence>
<proteinExistence type="predicted"/>
<dbReference type="GO" id="GO:0008270">
    <property type="term" value="F:zinc ion binding"/>
    <property type="evidence" value="ECO:0007669"/>
    <property type="project" value="InterPro"/>
</dbReference>
<sequence>MTPSQKNNEIKKKKGCFFCLKTGHRVKQCKTNVRCLICSKKHWGVMCLDLHTNQRAFMLKRTKKKRKHKMYHLQGPIS</sequence>
<evidence type="ECO:0000313" key="1">
    <source>
        <dbReference type="EMBL" id="KFM83288.1"/>
    </source>
</evidence>
<dbReference type="AlphaFoldDB" id="A0A087V0Z9"/>
<feature type="non-terminal residue" evidence="1">
    <location>
        <position position="78"/>
    </location>
</feature>
<dbReference type="EMBL" id="KL816808">
    <property type="protein sequence ID" value="KFM83288.1"/>
    <property type="molecule type" value="Genomic_DNA"/>
</dbReference>
<accession>A0A087V0Z9</accession>
<organism evidence="1 2">
    <name type="scientific">Stegodyphus mimosarum</name>
    <name type="common">African social velvet spider</name>
    <dbReference type="NCBI Taxonomy" id="407821"/>
    <lineage>
        <taxon>Eukaryota</taxon>
        <taxon>Metazoa</taxon>
        <taxon>Ecdysozoa</taxon>
        <taxon>Arthropoda</taxon>
        <taxon>Chelicerata</taxon>
        <taxon>Arachnida</taxon>
        <taxon>Araneae</taxon>
        <taxon>Araneomorphae</taxon>
        <taxon>Entelegynae</taxon>
        <taxon>Eresoidea</taxon>
        <taxon>Eresidae</taxon>
        <taxon>Stegodyphus</taxon>
    </lineage>
</organism>
<evidence type="ECO:0000313" key="2">
    <source>
        <dbReference type="Proteomes" id="UP000054359"/>
    </source>
</evidence>
<dbReference type="OrthoDB" id="6427426at2759"/>